<evidence type="ECO:0000313" key="2">
    <source>
        <dbReference type="EMBL" id="TQK76625.1"/>
    </source>
</evidence>
<sequence length="228" mass="24435">MIVFVWAAAVTLLGLALGVMLPRAQDYKALARYPVTVEVLAAARVQVQRLGSTRPTRVPAYERAEFGQAWADIDSNGCDTRNDILRRDLEAVTLAPGAGACVVQAGVLHDPYTGSDIQFARGSTSARVQIDHVVALADAWNSGAWAWDRTVRIAFANDPDNLLAVAGTANQDKGAATADQWTPPNAGFRCVYAIKQVQVKTQYALGVSDAERRALSRAIGSCRTAKPP</sequence>
<feature type="domain" description="GmrSD restriction endonucleases C-terminal" evidence="1">
    <location>
        <begin position="79"/>
        <end position="217"/>
    </location>
</feature>
<keyword evidence="3" id="KW-1185">Reference proteome</keyword>
<dbReference type="Proteomes" id="UP000316181">
    <property type="component" value="Unassembled WGS sequence"/>
</dbReference>
<comment type="caution">
    <text evidence="2">The sequence shown here is derived from an EMBL/GenBank/DDBJ whole genome shotgun (WGS) entry which is preliminary data.</text>
</comment>
<dbReference type="AlphaFoldDB" id="A0A542SPX9"/>
<name>A0A542SPX9_9MICO</name>
<dbReference type="EMBL" id="VFNV01000001">
    <property type="protein sequence ID" value="TQK76625.1"/>
    <property type="molecule type" value="Genomic_DNA"/>
</dbReference>
<organism evidence="2 3">
    <name type="scientific">Rarobacter incanus</name>
    <dbReference type="NCBI Taxonomy" id="153494"/>
    <lineage>
        <taxon>Bacteria</taxon>
        <taxon>Bacillati</taxon>
        <taxon>Actinomycetota</taxon>
        <taxon>Actinomycetes</taxon>
        <taxon>Micrococcales</taxon>
        <taxon>Rarobacteraceae</taxon>
        <taxon>Rarobacter</taxon>
    </lineage>
</organism>
<dbReference type="PANTHER" id="PTHR24094:SF15">
    <property type="entry name" value="AMP-DEPENDENT SYNTHETASE_LIGASE DOMAIN-CONTAINING PROTEIN-RELATED"/>
    <property type="match status" value="1"/>
</dbReference>
<dbReference type="Pfam" id="PF07510">
    <property type="entry name" value="GmrSD_C"/>
    <property type="match status" value="1"/>
</dbReference>
<gene>
    <name evidence="2" type="ORF">FB389_1310</name>
</gene>
<reference evidence="2 3" key="1">
    <citation type="submission" date="2019-06" db="EMBL/GenBank/DDBJ databases">
        <title>Sequencing the genomes of 1000 actinobacteria strains.</title>
        <authorList>
            <person name="Klenk H.-P."/>
        </authorList>
    </citation>
    <scope>NUCLEOTIDE SEQUENCE [LARGE SCALE GENOMIC DNA]</scope>
    <source>
        <strain evidence="2 3">DSM 10596</strain>
    </source>
</reference>
<evidence type="ECO:0000313" key="3">
    <source>
        <dbReference type="Proteomes" id="UP000316181"/>
    </source>
</evidence>
<evidence type="ECO:0000259" key="1">
    <source>
        <dbReference type="Pfam" id="PF07510"/>
    </source>
</evidence>
<dbReference type="InterPro" id="IPR011089">
    <property type="entry name" value="GmrSD_C"/>
</dbReference>
<accession>A0A542SPX9</accession>
<protein>
    <submittedName>
        <fullName evidence="2">Uncharacterized protein DUF1524</fullName>
    </submittedName>
</protein>
<dbReference type="PANTHER" id="PTHR24094">
    <property type="entry name" value="SECRETED PROTEIN"/>
    <property type="match status" value="1"/>
</dbReference>
<proteinExistence type="predicted"/>